<dbReference type="AlphaFoldDB" id="A0AAV7PW97"/>
<protein>
    <submittedName>
        <fullName evidence="1">Uncharacterized protein</fullName>
    </submittedName>
</protein>
<name>A0AAV7PW97_PLEWA</name>
<dbReference type="EMBL" id="JANPWB010000011">
    <property type="protein sequence ID" value="KAJ1132300.1"/>
    <property type="molecule type" value="Genomic_DNA"/>
</dbReference>
<evidence type="ECO:0000313" key="1">
    <source>
        <dbReference type="EMBL" id="KAJ1132300.1"/>
    </source>
</evidence>
<evidence type="ECO:0000313" key="2">
    <source>
        <dbReference type="Proteomes" id="UP001066276"/>
    </source>
</evidence>
<keyword evidence="2" id="KW-1185">Reference proteome</keyword>
<comment type="caution">
    <text evidence="1">The sequence shown here is derived from an EMBL/GenBank/DDBJ whole genome shotgun (WGS) entry which is preliminary data.</text>
</comment>
<sequence length="121" mass="13557">MQPSGRGVESGRVLQIISRPFRPSVRMLAPFLGIGGILWVRVEKEAWMEDKEVWSEAFNAAAGRADTSWDEICLAVARLFHRFGSTVKVGAGWEVMDTDSVGHKKEETPSVFIFEEGQLFK</sequence>
<organism evidence="1 2">
    <name type="scientific">Pleurodeles waltl</name>
    <name type="common">Iberian ribbed newt</name>
    <dbReference type="NCBI Taxonomy" id="8319"/>
    <lineage>
        <taxon>Eukaryota</taxon>
        <taxon>Metazoa</taxon>
        <taxon>Chordata</taxon>
        <taxon>Craniata</taxon>
        <taxon>Vertebrata</taxon>
        <taxon>Euteleostomi</taxon>
        <taxon>Amphibia</taxon>
        <taxon>Batrachia</taxon>
        <taxon>Caudata</taxon>
        <taxon>Salamandroidea</taxon>
        <taxon>Salamandridae</taxon>
        <taxon>Pleurodelinae</taxon>
        <taxon>Pleurodeles</taxon>
    </lineage>
</organism>
<gene>
    <name evidence="1" type="ORF">NDU88_010626</name>
</gene>
<reference evidence="1" key="1">
    <citation type="journal article" date="2022" name="bioRxiv">
        <title>Sequencing and chromosome-scale assembly of the giantPleurodeles waltlgenome.</title>
        <authorList>
            <person name="Brown T."/>
            <person name="Elewa A."/>
            <person name="Iarovenko S."/>
            <person name="Subramanian E."/>
            <person name="Araus A.J."/>
            <person name="Petzold A."/>
            <person name="Susuki M."/>
            <person name="Suzuki K.-i.T."/>
            <person name="Hayashi T."/>
            <person name="Toyoda A."/>
            <person name="Oliveira C."/>
            <person name="Osipova E."/>
            <person name="Leigh N.D."/>
            <person name="Simon A."/>
            <person name="Yun M.H."/>
        </authorList>
    </citation>
    <scope>NUCLEOTIDE SEQUENCE</scope>
    <source>
        <strain evidence="1">20211129_DDA</strain>
        <tissue evidence="1">Liver</tissue>
    </source>
</reference>
<proteinExistence type="predicted"/>
<accession>A0AAV7PW97</accession>
<dbReference type="Proteomes" id="UP001066276">
    <property type="component" value="Chromosome 7"/>
</dbReference>